<gene>
    <name evidence="1" type="ORF">PTRA_a0874</name>
</gene>
<dbReference type="KEGG" id="ptn:PTRA_a0874"/>
<dbReference type="AlphaFoldDB" id="A0A0U2IS67"/>
<reference evidence="1 2" key="1">
    <citation type="submission" date="2015-03" db="EMBL/GenBank/DDBJ databases">
        <authorList>
            <person name="Murphy D."/>
        </authorList>
    </citation>
    <scope>NUCLEOTIDE SEQUENCE [LARGE SCALE GENOMIC DNA]</scope>
    <source>
        <strain evidence="1 2">KMM 520</strain>
    </source>
</reference>
<dbReference type="EMBL" id="CP011034">
    <property type="protein sequence ID" value="ALS32175.1"/>
    <property type="molecule type" value="Genomic_DNA"/>
</dbReference>
<name>A0A0U2IS67_9GAMM</name>
<evidence type="ECO:0000313" key="2">
    <source>
        <dbReference type="Proteomes" id="UP000065261"/>
    </source>
</evidence>
<dbReference type="PATRIC" id="fig|1315283.4.peg.772"/>
<accession>A0A0U2IS67</accession>
<sequence>MYYQALLLVIASHLPLFKAHCANMFKQIYPQKGYETLRFREEKIDKLSV</sequence>
<dbReference type="Proteomes" id="UP000065261">
    <property type="component" value="Chromosome I"/>
</dbReference>
<protein>
    <submittedName>
        <fullName evidence="1">Uncharacterized protein</fullName>
    </submittedName>
</protein>
<organism evidence="1">
    <name type="scientific">Pseudoalteromonas translucida KMM 520</name>
    <dbReference type="NCBI Taxonomy" id="1315283"/>
    <lineage>
        <taxon>Bacteria</taxon>
        <taxon>Pseudomonadati</taxon>
        <taxon>Pseudomonadota</taxon>
        <taxon>Gammaproteobacteria</taxon>
        <taxon>Alteromonadales</taxon>
        <taxon>Pseudoalteromonadaceae</taxon>
        <taxon>Pseudoalteromonas</taxon>
    </lineage>
</organism>
<evidence type="ECO:0000313" key="1">
    <source>
        <dbReference type="EMBL" id="ALS32175.1"/>
    </source>
</evidence>
<proteinExistence type="predicted"/>